<accession>A0A541B859</accession>
<reference evidence="3 4" key="1">
    <citation type="submission" date="2019-06" db="EMBL/GenBank/DDBJ databases">
        <title>Rhodococcus spaelei sp. nov., isolated from a cave.</title>
        <authorList>
            <person name="Lee S.D."/>
        </authorList>
    </citation>
    <scope>NUCLEOTIDE SEQUENCE [LARGE SCALE GENOMIC DNA]</scope>
    <source>
        <strain evidence="3 4">C9-5</strain>
    </source>
</reference>
<dbReference type="SUPFAM" id="SSF53807">
    <property type="entry name" value="Helical backbone' metal receptor"/>
    <property type="match status" value="1"/>
</dbReference>
<proteinExistence type="inferred from homology"/>
<dbReference type="Pfam" id="PF01497">
    <property type="entry name" value="Peripla_BP_2"/>
    <property type="match status" value="1"/>
</dbReference>
<gene>
    <name evidence="3" type="ORF">FK531_15215</name>
</gene>
<keyword evidence="4" id="KW-1185">Reference proteome</keyword>
<dbReference type="Gene3D" id="3.40.50.1980">
    <property type="entry name" value="Nitrogenase molybdenum iron protein domain"/>
    <property type="match status" value="2"/>
</dbReference>
<comment type="caution">
    <text evidence="3">The sequence shown here is derived from an EMBL/GenBank/DDBJ whole genome shotgun (WGS) entry which is preliminary data.</text>
</comment>
<organism evidence="3 4">
    <name type="scientific">Rhodococcus spelaei</name>
    <dbReference type="NCBI Taxonomy" id="2546320"/>
    <lineage>
        <taxon>Bacteria</taxon>
        <taxon>Bacillati</taxon>
        <taxon>Actinomycetota</taxon>
        <taxon>Actinomycetes</taxon>
        <taxon>Mycobacteriales</taxon>
        <taxon>Nocardiaceae</taxon>
        <taxon>Rhodococcus</taxon>
    </lineage>
</organism>
<dbReference type="PROSITE" id="PS50983">
    <property type="entry name" value="FE_B12_PBP"/>
    <property type="match status" value="1"/>
</dbReference>
<dbReference type="EMBL" id="VIGH01000006">
    <property type="protein sequence ID" value="TQF68483.1"/>
    <property type="molecule type" value="Genomic_DNA"/>
</dbReference>
<evidence type="ECO:0000313" key="3">
    <source>
        <dbReference type="EMBL" id="TQF68483.1"/>
    </source>
</evidence>
<dbReference type="PANTHER" id="PTHR30535:SF4">
    <property type="entry name" value="HEMIN-BINDING PERIPLASMIC PROTEIN HMUT"/>
    <property type="match status" value="1"/>
</dbReference>
<dbReference type="AlphaFoldDB" id="A0A541B859"/>
<dbReference type="Proteomes" id="UP000316256">
    <property type="component" value="Unassembled WGS sequence"/>
</dbReference>
<dbReference type="RefSeq" id="WP_142100716.1">
    <property type="nucleotide sequence ID" value="NZ_VIGH01000006.1"/>
</dbReference>
<evidence type="ECO:0000256" key="1">
    <source>
        <dbReference type="ARBA" id="ARBA00008814"/>
    </source>
</evidence>
<evidence type="ECO:0000313" key="4">
    <source>
        <dbReference type="Proteomes" id="UP000316256"/>
    </source>
</evidence>
<evidence type="ECO:0000259" key="2">
    <source>
        <dbReference type="PROSITE" id="PS50983"/>
    </source>
</evidence>
<feature type="domain" description="Fe/B12 periplasmic-binding" evidence="2">
    <location>
        <begin position="71"/>
        <end position="329"/>
    </location>
</feature>
<name>A0A541B859_9NOCA</name>
<dbReference type="OrthoDB" id="9797736at2"/>
<protein>
    <submittedName>
        <fullName evidence="3">ABC transporter substrate-binding protein</fullName>
    </submittedName>
</protein>
<dbReference type="InterPro" id="IPR050902">
    <property type="entry name" value="ABC_Transporter_SBP"/>
</dbReference>
<comment type="similarity">
    <text evidence="1">Belongs to the bacterial solute-binding protein 8 family.</text>
</comment>
<sequence>MAAVLLAAAVTTTACGSTDDSAGAGGSGRTTATLASLDPQPIAEHPASTLPVTVRSFDGVDVTITDTSRIVAADRYGTLTETVYALGLGDRLVGRDTAAKFPAVESVPNVTPSGASLSAEAVLALHPTVILTDTSIGPRSVQDQFRAAGIPVVYFDPTRTLAGVPTQIRAVADALGLPEQGRALSDRTATQIAAARAMAPTDGTPPKIAFLYMRGPAITMMAGPGSGADSLIEALGGVDAGTAAGLTEQFTPITSEALIAAAPDVFLMMTNGLESIGGLDGLAKIPGIAQTPAGKNRRVVDMADGALLSFGPRSGDVLGALATALYGPPPQ</sequence>
<dbReference type="PANTHER" id="PTHR30535">
    <property type="entry name" value="VITAMIN B12-BINDING PROTEIN"/>
    <property type="match status" value="1"/>
</dbReference>
<dbReference type="InterPro" id="IPR002491">
    <property type="entry name" value="ABC_transptr_periplasmic_BD"/>
</dbReference>